<proteinExistence type="predicted"/>
<protein>
    <submittedName>
        <fullName evidence="2">Uncharacterized protein</fullName>
    </submittedName>
</protein>
<keyword evidence="1" id="KW-0472">Membrane</keyword>
<dbReference type="Proteomes" id="UP001154282">
    <property type="component" value="Unassembled WGS sequence"/>
</dbReference>
<gene>
    <name evidence="2" type="ORF">LITE_LOCUS6239</name>
</gene>
<keyword evidence="3" id="KW-1185">Reference proteome</keyword>
<name>A0AAV0HX47_9ROSI</name>
<keyword evidence="1" id="KW-0812">Transmembrane</keyword>
<keyword evidence="1" id="KW-1133">Transmembrane helix</keyword>
<evidence type="ECO:0000313" key="2">
    <source>
        <dbReference type="EMBL" id="CAI0389443.1"/>
    </source>
</evidence>
<accession>A0AAV0HX47</accession>
<dbReference type="EMBL" id="CAMGYJ010000003">
    <property type="protein sequence ID" value="CAI0389443.1"/>
    <property type="molecule type" value="Genomic_DNA"/>
</dbReference>
<comment type="caution">
    <text evidence="2">The sequence shown here is derived from an EMBL/GenBank/DDBJ whole genome shotgun (WGS) entry which is preliminary data.</text>
</comment>
<organism evidence="2 3">
    <name type="scientific">Linum tenue</name>
    <dbReference type="NCBI Taxonomy" id="586396"/>
    <lineage>
        <taxon>Eukaryota</taxon>
        <taxon>Viridiplantae</taxon>
        <taxon>Streptophyta</taxon>
        <taxon>Embryophyta</taxon>
        <taxon>Tracheophyta</taxon>
        <taxon>Spermatophyta</taxon>
        <taxon>Magnoliopsida</taxon>
        <taxon>eudicotyledons</taxon>
        <taxon>Gunneridae</taxon>
        <taxon>Pentapetalae</taxon>
        <taxon>rosids</taxon>
        <taxon>fabids</taxon>
        <taxon>Malpighiales</taxon>
        <taxon>Linaceae</taxon>
        <taxon>Linum</taxon>
    </lineage>
</organism>
<sequence length="59" mass="6841">MISLLLGILSVRFRVLCSRSCRNFRIRLIFILLGILSVRFRVLCSLLSFGTLCQIRNCH</sequence>
<dbReference type="AlphaFoldDB" id="A0AAV0HX47"/>
<evidence type="ECO:0000313" key="3">
    <source>
        <dbReference type="Proteomes" id="UP001154282"/>
    </source>
</evidence>
<reference evidence="2" key="1">
    <citation type="submission" date="2022-08" db="EMBL/GenBank/DDBJ databases">
        <authorList>
            <person name="Gutierrez-Valencia J."/>
        </authorList>
    </citation>
    <scope>NUCLEOTIDE SEQUENCE</scope>
</reference>
<evidence type="ECO:0000256" key="1">
    <source>
        <dbReference type="SAM" id="Phobius"/>
    </source>
</evidence>
<feature type="transmembrane region" description="Helical" evidence="1">
    <location>
        <begin position="27"/>
        <end position="49"/>
    </location>
</feature>